<dbReference type="Pfam" id="PF12770">
    <property type="entry name" value="CHAT"/>
    <property type="match status" value="1"/>
</dbReference>
<protein>
    <submittedName>
        <fullName evidence="3">CHAT domain-containing protein</fullName>
    </submittedName>
</protein>
<dbReference type="InterPro" id="IPR024983">
    <property type="entry name" value="CHAT_dom"/>
</dbReference>
<dbReference type="Proteomes" id="UP000708347">
    <property type="component" value="Unassembled WGS sequence"/>
</dbReference>
<evidence type="ECO:0000256" key="1">
    <source>
        <dbReference type="SAM" id="MobiDB-lite"/>
    </source>
</evidence>
<evidence type="ECO:0000259" key="2">
    <source>
        <dbReference type="Pfam" id="PF12770"/>
    </source>
</evidence>
<feature type="region of interest" description="Disordered" evidence="1">
    <location>
        <begin position="208"/>
        <end position="228"/>
    </location>
</feature>
<organism evidence="3 4">
    <name type="scientific">Mycolicibacterium sphagni</name>
    <dbReference type="NCBI Taxonomy" id="1786"/>
    <lineage>
        <taxon>Bacteria</taxon>
        <taxon>Bacillati</taxon>
        <taxon>Actinomycetota</taxon>
        <taxon>Actinomycetes</taxon>
        <taxon>Mycobacteriales</taxon>
        <taxon>Mycobacteriaceae</taxon>
        <taxon>Mycolicibacterium</taxon>
    </lineage>
</organism>
<keyword evidence="4" id="KW-1185">Reference proteome</keyword>
<name>A0ABX2JRY6_9MYCO</name>
<comment type="caution">
    <text evidence="3">The sequence shown here is derived from an EMBL/GenBank/DDBJ whole genome shotgun (WGS) entry which is preliminary data.</text>
</comment>
<proteinExistence type="predicted"/>
<accession>A0ABX2JRY6</accession>
<sequence length="446" mass="47989">MSAALVLRFADLGVATYASLRVVGQPERTVTWVVHEPILLAALEELQGALPDPDGDESLAEALDRALTRGPFATTQGELTLAYILGVLLISAPAWQLISGHVADPRPVLFISPSARLARIPWGLLAVPLTGPSPEELVTARKSAITFKGTNAARIPWQLVDIASVTEGYRLMEMVDVVMAVPPNIAHAPRVPVRWQERRDAPALLVMDPRVPGQRPDSPLGSVLGRPSNESTLSRHFGELLTHRTVLPEVDAAVELFRRSDADRSWLAALLDRAPSRLLFVGHASAADRTHGYADRAALHLACTSAADGAAEPVGDHRPLLAADLMAAQLPLPPRVALLACGSGGDYQFDEATGLVAAMVLCGSELVTATLWSLPTTAGYRRFTARTEDPMAQVVIAVDDAHEADDAVLSLNRWQREQMRRWRDGDITASPLYWAAVVTFAVGGAR</sequence>
<feature type="domain" description="CHAT" evidence="2">
    <location>
        <begin position="102"/>
        <end position="438"/>
    </location>
</feature>
<dbReference type="EMBL" id="VBSB01000008">
    <property type="protein sequence ID" value="NTY60473.1"/>
    <property type="molecule type" value="Genomic_DNA"/>
</dbReference>
<reference evidence="3 4" key="1">
    <citation type="submission" date="2019-05" db="EMBL/GenBank/DDBJ databases">
        <title>Mycolicibacterium sphagni ENV482 genome assembly.</title>
        <authorList>
            <person name="Chen W."/>
            <person name="Faulkner N.W."/>
            <person name="Hyman M.R."/>
        </authorList>
    </citation>
    <scope>NUCLEOTIDE SEQUENCE [LARGE SCALE GENOMIC DNA]</scope>
    <source>
        <strain evidence="3 4">ENV482</strain>
    </source>
</reference>
<gene>
    <name evidence="3" type="ORF">FEG63_13050</name>
</gene>
<evidence type="ECO:0000313" key="4">
    <source>
        <dbReference type="Proteomes" id="UP000708347"/>
    </source>
</evidence>
<dbReference type="RefSeq" id="WP_174398288.1">
    <property type="nucleotide sequence ID" value="NZ_VBSB01000008.1"/>
</dbReference>
<evidence type="ECO:0000313" key="3">
    <source>
        <dbReference type="EMBL" id="NTY60473.1"/>
    </source>
</evidence>